<evidence type="ECO:0000313" key="2">
    <source>
        <dbReference type="Proteomes" id="UP000887566"/>
    </source>
</evidence>
<evidence type="ECO:0000313" key="3">
    <source>
        <dbReference type="WBParaSite" id="PSAMB.scaffold42size100754.g963.t1"/>
    </source>
</evidence>
<dbReference type="WBParaSite" id="PSAMB.scaffold42size100754.g963.t1">
    <property type="protein sequence ID" value="PSAMB.scaffold42size100754.g963.t1"/>
    <property type="gene ID" value="PSAMB.scaffold42size100754.g963"/>
</dbReference>
<keyword evidence="2" id="KW-1185">Reference proteome</keyword>
<feature type="region of interest" description="Disordered" evidence="1">
    <location>
        <begin position="53"/>
        <end position="75"/>
    </location>
</feature>
<dbReference type="AlphaFoldDB" id="A0A914WML2"/>
<dbReference type="Proteomes" id="UP000887566">
    <property type="component" value="Unplaced"/>
</dbReference>
<evidence type="ECO:0000256" key="1">
    <source>
        <dbReference type="SAM" id="MobiDB-lite"/>
    </source>
</evidence>
<accession>A0A914WML2</accession>
<protein>
    <submittedName>
        <fullName evidence="3">Uncharacterized protein</fullName>
    </submittedName>
</protein>
<proteinExistence type="predicted"/>
<organism evidence="2 3">
    <name type="scientific">Plectus sambesii</name>
    <dbReference type="NCBI Taxonomy" id="2011161"/>
    <lineage>
        <taxon>Eukaryota</taxon>
        <taxon>Metazoa</taxon>
        <taxon>Ecdysozoa</taxon>
        <taxon>Nematoda</taxon>
        <taxon>Chromadorea</taxon>
        <taxon>Plectida</taxon>
        <taxon>Plectina</taxon>
        <taxon>Plectoidea</taxon>
        <taxon>Plectidae</taxon>
        <taxon>Plectus</taxon>
    </lineage>
</organism>
<sequence length="75" mass="8137">MAVTLFRLTFQNIKQKKNEELVTAILEKEKTNCLLIDQSYNDANSVVSISQVGGPKCGGGNGGDSQQNDNDDLYG</sequence>
<name>A0A914WML2_9BILA</name>
<reference evidence="3" key="1">
    <citation type="submission" date="2022-11" db="UniProtKB">
        <authorList>
            <consortium name="WormBaseParasite"/>
        </authorList>
    </citation>
    <scope>IDENTIFICATION</scope>
</reference>